<dbReference type="PANTHER" id="PTHR31375">
    <property type="match status" value="1"/>
</dbReference>
<dbReference type="GO" id="GO:0071555">
    <property type="term" value="P:cell wall organization"/>
    <property type="evidence" value="ECO:0007669"/>
    <property type="project" value="UniProtKB-KW"/>
</dbReference>
<gene>
    <name evidence="11" type="ORF">EUTSA_v10001187mg</name>
</gene>
<dbReference type="GO" id="GO:0005975">
    <property type="term" value="P:carbohydrate metabolic process"/>
    <property type="evidence" value="ECO:0007669"/>
    <property type="project" value="InterPro"/>
</dbReference>
<dbReference type="PROSITE" id="PS00502">
    <property type="entry name" value="POLYGALACTURONASE"/>
    <property type="match status" value="1"/>
</dbReference>
<dbReference type="InterPro" id="IPR011050">
    <property type="entry name" value="Pectin_lyase_fold/virulence"/>
</dbReference>
<evidence type="ECO:0000256" key="7">
    <source>
        <dbReference type="ARBA" id="ARBA00023316"/>
    </source>
</evidence>
<keyword evidence="4" id="KW-0964">Secreted</keyword>
<dbReference type="OMA" id="DHINIRS"/>
<dbReference type="Gramene" id="ESQ39575">
    <property type="protein sequence ID" value="ESQ39575"/>
    <property type="gene ID" value="EUTSA_v10001187mg"/>
</dbReference>
<sequence>MEIILRVVFFVNFLYFGFVSGIDYSVLDFGATGDGETDDSKAFVKAWKTMCGDEGDTKTLLIPSGQTFLLQPLQFRGPCGSSSVIQVPFLSVNGLSIIGTGTINGFGSSFWEEKISKRPTVLQFHNCNTLNISGITSIDSPRNHISINNCDKVMISNIQLIAPETSPNTDGIDIAASTNIQISNSVISTGDDCIALKTGSVNINITEVVCGPGHGISIGSLGDKGQEAKVENVQVTHCTFNKTTNGARIKTWKGGEGYVKHVYFEHITIIDGKNPIIIDQQYKDKGHRVLESEENSADVAISNAQIL</sequence>
<feature type="active site" evidence="8">
    <location>
        <position position="214"/>
    </location>
</feature>
<dbReference type="EMBL" id="KI517465">
    <property type="protein sequence ID" value="ESQ39575.1"/>
    <property type="molecule type" value="Genomic_DNA"/>
</dbReference>
<name>V4KNW7_EUTSA</name>
<dbReference type="Pfam" id="PF00295">
    <property type="entry name" value="Glyco_hydro_28"/>
    <property type="match status" value="1"/>
</dbReference>
<comment type="similarity">
    <text evidence="2 9">Belongs to the glycosyl hydrolase 28 family.</text>
</comment>
<dbReference type="AlphaFoldDB" id="V4KNW7"/>
<keyword evidence="10" id="KW-1133">Transmembrane helix</keyword>
<evidence type="ECO:0000256" key="2">
    <source>
        <dbReference type="ARBA" id="ARBA00008834"/>
    </source>
</evidence>
<organism evidence="11 12">
    <name type="scientific">Eutrema salsugineum</name>
    <name type="common">Saltwater cress</name>
    <name type="synonym">Sisymbrium salsugineum</name>
    <dbReference type="NCBI Taxonomy" id="72664"/>
    <lineage>
        <taxon>Eukaryota</taxon>
        <taxon>Viridiplantae</taxon>
        <taxon>Streptophyta</taxon>
        <taxon>Embryophyta</taxon>
        <taxon>Tracheophyta</taxon>
        <taxon>Spermatophyta</taxon>
        <taxon>Magnoliopsida</taxon>
        <taxon>eudicotyledons</taxon>
        <taxon>Gunneridae</taxon>
        <taxon>Pentapetalae</taxon>
        <taxon>rosids</taxon>
        <taxon>malvids</taxon>
        <taxon>Brassicales</taxon>
        <taxon>Brassicaceae</taxon>
        <taxon>Eutremeae</taxon>
        <taxon>Eutrema</taxon>
    </lineage>
</organism>
<keyword evidence="7" id="KW-0961">Cell wall biogenesis/degradation</keyword>
<dbReference type="SUPFAM" id="SSF51126">
    <property type="entry name" value="Pectin lyase-like"/>
    <property type="match status" value="1"/>
</dbReference>
<keyword evidence="3" id="KW-0134">Cell wall</keyword>
<evidence type="ECO:0000256" key="1">
    <source>
        <dbReference type="ARBA" id="ARBA00004191"/>
    </source>
</evidence>
<reference evidence="11 12" key="1">
    <citation type="journal article" date="2013" name="Front. Plant Sci.">
        <title>The Reference Genome of the Halophytic Plant Eutrema salsugineum.</title>
        <authorList>
            <person name="Yang R."/>
            <person name="Jarvis D.E."/>
            <person name="Chen H."/>
            <person name="Beilstein M.A."/>
            <person name="Grimwood J."/>
            <person name="Jenkins J."/>
            <person name="Shu S."/>
            <person name="Prochnik S."/>
            <person name="Xin M."/>
            <person name="Ma C."/>
            <person name="Schmutz J."/>
            <person name="Wing R.A."/>
            <person name="Mitchell-Olds T."/>
            <person name="Schumaker K.S."/>
            <person name="Wang X."/>
        </authorList>
    </citation>
    <scope>NUCLEOTIDE SEQUENCE [LARGE SCALE GENOMIC DNA]</scope>
</reference>
<dbReference type="Proteomes" id="UP000030689">
    <property type="component" value="Unassembled WGS sequence"/>
</dbReference>
<evidence type="ECO:0000256" key="8">
    <source>
        <dbReference type="PROSITE-ProRule" id="PRU10052"/>
    </source>
</evidence>
<evidence type="ECO:0000313" key="12">
    <source>
        <dbReference type="Proteomes" id="UP000030689"/>
    </source>
</evidence>
<dbReference type="InterPro" id="IPR006626">
    <property type="entry name" value="PbH1"/>
</dbReference>
<accession>V4KNW7</accession>
<keyword evidence="6 9" id="KW-0326">Glycosidase</keyword>
<dbReference type="InterPro" id="IPR000743">
    <property type="entry name" value="Glyco_hydro_28"/>
</dbReference>
<dbReference type="eggNOG" id="ENOG502QST2">
    <property type="taxonomic scope" value="Eukaryota"/>
</dbReference>
<evidence type="ECO:0000256" key="9">
    <source>
        <dbReference type="RuleBase" id="RU361169"/>
    </source>
</evidence>
<evidence type="ECO:0000313" key="11">
    <source>
        <dbReference type="EMBL" id="ESQ39575.1"/>
    </source>
</evidence>
<dbReference type="KEGG" id="eus:EUTSA_v10001187mg"/>
<evidence type="ECO:0000256" key="6">
    <source>
        <dbReference type="ARBA" id="ARBA00023295"/>
    </source>
</evidence>
<evidence type="ECO:0000256" key="4">
    <source>
        <dbReference type="ARBA" id="ARBA00022525"/>
    </source>
</evidence>
<evidence type="ECO:0000256" key="3">
    <source>
        <dbReference type="ARBA" id="ARBA00022512"/>
    </source>
</evidence>
<comment type="subcellular location">
    <subcellularLocation>
        <location evidence="1">Secreted</location>
        <location evidence="1">Cell wall</location>
    </subcellularLocation>
</comment>
<protein>
    <recommendedName>
        <fullName evidence="13">Pectate lyase superfamily protein domain-containing protein</fullName>
    </recommendedName>
</protein>
<evidence type="ECO:0000256" key="10">
    <source>
        <dbReference type="SAM" id="Phobius"/>
    </source>
</evidence>
<keyword evidence="10" id="KW-0472">Membrane</keyword>
<dbReference type="InterPro" id="IPR012334">
    <property type="entry name" value="Pectin_lyas_fold"/>
</dbReference>
<proteinExistence type="inferred from homology"/>
<feature type="transmembrane region" description="Helical" evidence="10">
    <location>
        <begin position="7"/>
        <end position="27"/>
    </location>
</feature>
<keyword evidence="10" id="KW-0812">Transmembrane</keyword>
<keyword evidence="5 9" id="KW-0378">Hydrolase</keyword>
<evidence type="ECO:0000256" key="5">
    <source>
        <dbReference type="ARBA" id="ARBA00022801"/>
    </source>
</evidence>
<dbReference type="GO" id="GO:0004650">
    <property type="term" value="F:polygalacturonase activity"/>
    <property type="evidence" value="ECO:0007669"/>
    <property type="project" value="InterPro"/>
</dbReference>
<dbReference type="SMART" id="SM00710">
    <property type="entry name" value="PbH1"/>
    <property type="match status" value="5"/>
</dbReference>
<dbReference type="STRING" id="72664.V4KNW7"/>
<dbReference type="Gene3D" id="2.160.20.10">
    <property type="entry name" value="Single-stranded right-handed beta-helix, Pectin lyase-like"/>
    <property type="match status" value="1"/>
</dbReference>
<evidence type="ECO:0008006" key="13">
    <source>
        <dbReference type="Google" id="ProtNLM"/>
    </source>
</evidence>
<keyword evidence="12" id="KW-1185">Reference proteome</keyword>